<reference evidence="6 7" key="1">
    <citation type="submission" date="2016-04" db="EMBL/GenBank/DDBJ databases">
        <title>The genome of Intoshia linei affirms orthonectids as highly simplified spiralians.</title>
        <authorList>
            <person name="Mikhailov K.V."/>
            <person name="Slusarev G.S."/>
            <person name="Nikitin M.A."/>
            <person name="Logacheva M.D."/>
            <person name="Penin A."/>
            <person name="Aleoshin V."/>
            <person name="Panchin Y.V."/>
        </authorList>
    </citation>
    <scope>NUCLEOTIDE SEQUENCE [LARGE SCALE GENOMIC DNA]</scope>
    <source>
        <strain evidence="6">Intl2013</strain>
        <tissue evidence="6">Whole animal</tissue>
    </source>
</reference>
<keyword evidence="5" id="KW-0131">Cell cycle</keyword>
<gene>
    <name evidence="6" type="ORF">A3Q56_06812</name>
</gene>
<dbReference type="GO" id="GO:0031145">
    <property type="term" value="P:anaphase-promoting complex-dependent catabolic process"/>
    <property type="evidence" value="ECO:0007669"/>
    <property type="project" value="TreeGrafter"/>
</dbReference>
<keyword evidence="7" id="KW-1185">Reference proteome</keyword>
<evidence type="ECO:0000313" key="7">
    <source>
        <dbReference type="Proteomes" id="UP000078046"/>
    </source>
</evidence>
<dbReference type="InterPro" id="IPR036322">
    <property type="entry name" value="WD40_repeat_dom_sf"/>
</dbReference>
<dbReference type="AlphaFoldDB" id="A0A177ATR5"/>
<evidence type="ECO:0000256" key="2">
    <source>
        <dbReference type="ARBA" id="ARBA00022618"/>
    </source>
</evidence>
<keyword evidence="3" id="KW-0677">Repeat</keyword>
<evidence type="ECO:0000256" key="3">
    <source>
        <dbReference type="ARBA" id="ARBA00022737"/>
    </source>
</evidence>
<name>A0A177ATR5_9BILA</name>
<dbReference type="GO" id="GO:0010997">
    <property type="term" value="F:anaphase-promoting complex binding"/>
    <property type="evidence" value="ECO:0007669"/>
    <property type="project" value="InterPro"/>
</dbReference>
<evidence type="ECO:0000313" key="6">
    <source>
        <dbReference type="EMBL" id="OAF65417.1"/>
    </source>
</evidence>
<keyword evidence="2" id="KW-0132">Cell division</keyword>
<dbReference type="Gene3D" id="2.130.10.10">
    <property type="entry name" value="YVTN repeat-like/Quinoprotein amine dehydrogenase"/>
    <property type="match status" value="1"/>
</dbReference>
<organism evidence="6 7">
    <name type="scientific">Intoshia linei</name>
    <dbReference type="NCBI Taxonomy" id="1819745"/>
    <lineage>
        <taxon>Eukaryota</taxon>
        <taxon>Metazoa</taxon>
        <taxon>Spiralia</taxon>
        <taxon>Lophotrochozoa</taxon>
        <taxon>Mesozoa</taxon>
        <taxon>Orthonectida</taxon>
        <taxon>Rhopaluridae</taxon>
        <taxon>Intoshia</taxon>
    </lineage>
</organism>
<dbReference type="PANTHER" id="PTHR19918:SF8">
    <property type="entry name" value="FI02843P"/>
    <property type="match status" value="1"/>
</dbReference>
<dbReference type="EMBL" id="LWCA01001302">
    <property type="protein sequence ID" value="OAF65417.1"/>
    <property type="molecule type" value="Genomic_DNA"/>
</dbReference>
<accession>A0A177ATR5</accession>
<dbReference type="SUPFAM" id="SSF50978">
    <property type="entry name" value="WD40 repeat-like"/>
    <property type="match status" value="1"/>
</dbReference>
<dbReference type="Proteomes" id="UP000078046">
    <property type="component" value="Unassembled WGS sequence"/>
</dbReference>
<dbReference type="InterPro" id="IPR033010">
    <property type="entry name" value="Cdc20/Fizzy"/>
</dbReference>
<dbReference type="InterPro" id="IPR015943">
    <property type="entry name" value="WD40/YVTN_repeat-like_dom_sf"/>
</dbReference>
<evidence type="ECO:0000256" key="5">
    <source>
        <dbReference type="ARBA" id="ARBA00023306"/>
    </source>
</evidence>
<dbReference type="PANTHER" id="PTHR19918">
    <property type="entry name" value="CELL DIVISION CYCLE 20 CDC20 FIZZY -RELATED"/>
    <property type="match status" value="1"/>
</dbReference>
<comment type="caution">
    <text evidence="6">The sequence shown here is derived from an EMBL/GenBank/DDBJ whole genome shotgun (WGS) entry which is preliminary data.</text>
</comment>
<protein>
    <submittedName>
        <fullName evidence="6">Uncharacterized protein</fullName>
    </submittedName>
</protein>
<keyword evidence="4" id="KW-0498">Mitosis</keyword>
<dbReference type="GO" id="GO:0051301">
    <property type="term" value="P:cell division"/>
    <property type="evidence" value="ECO:0007669"/>
    <property type="project" value="UniProtKB-KW"/>
</dbReference>
<evidence type="ECO:0000256" key="1">
    <source>
        <dbReference type="ARBA" id="ARBA00022574"/>
    </source>
</evidence>
<proteinExistence type="predicted"/>
<dbReference type="GO" id="GO:0005680">
    <property type="term" value="C:anaphase-promoting complex"/>
    <property type="evidence" value="ECO:0007669"/>
    <property type="project" value="TreeGrafter"/>
</dbReference>
<dbReference type="OrthoDB" id="10263272at2759"/>
<dbReference type="GO" id="GO:1990757">
    <property type="term" value="F:ubiquitin ligase activator activity"/>
    <property type="evidence" value="ECO:0007669"/>
    <property type="project" value="TreeGrafter"/>
</dbReference>
<evidence type="ECO:0000256" key="4">
    <source>
        <dbReference type="ARBA" id="ARBA00022776"/>
    </source>
</evidence>
<keyword evidence="1" id="KW-0853">WD repeat</keyword>
<sequence>MAEDTDNFKIDLNFNTLSINDQVKVNINEAFYACWKKVNLFTAIRTRIENVCKLVCSGQKYHQTVGKLFANSKPCMFSFLDIPQFSNAALELAAANSFTPFKKSSHTRGLISRLYDNKTINITSVGINPASLEPVETFTMKPILIINKNCKSVRCNVHGQTALFLLYGIFVIDNFYTHTNSRLVRPAYVRKVVIVCMQWSENGNLLAIGLSNGSHYIHHIKLYNIKTGKIKIKTSDRQKTENFKGIMKVILDFAVTTLACNKSLIAAGTSKGNVYIVDTKFYFDYQKYGKIINTTGAEYRSSIAVQDPIDVLGKCHYTRIIYPRHFASKDEKHEICLWSFNIDDNVRSELKLQEKNAKGKEKGVLIRYNRSTAWSNELLFECNEYFRCCSTLFKGKVDPFRSPRKDMRTLLEVEKYGQMCPKDSNIFATGDSLGKIVFHDTIYRVVMFSMDLKHEISYIIFNHFSNEFVTAHGESNMVLKLRKMRNCKLITAIKGDNPTVYASLMGNREDVMVGAPIENY</sequence>
<dbReference type="GO" id="GO:1905786">
    <property type="term" value="P:positive regulation of anaphase-promoting complex-dependent catabolic process"/>
    <property type="evidence" value="ECO:0007669"/>
    <property type="project" value="TreeGrafter"/>
</dbReference>